<evidence type="ECO:0000259" key="4">
    <source>
        <dbReference type="PROSITE" id="PS51770"/>
    </source>
</evidence>
<dbReference type="GO" id="GO:0052816">
    <property type="term" value="F:long-chain fatty acyl-CoA hydrolase activity"/>
    <property type="evidence" value="ECO:0007669"/>
    <property type="project" value="TreeGrafter"/>
</dbReference>
<dbReference type="RefSeq" id="WP_012781422.1">
    <property type="nucleotide sequence ID" value="NC_013061.1"/>
</dbReference>
<dbReference type="GO" id="GO:0006637">
    <property type="term" value="P:acyl-CoA metabolic process"/>
    <property type="evidence" value="ECO:0007669"/>
    <property type="project" value="TreeGrafter"/>
</dbReference>
<dbReference type="GO" id="GO:0005829">
    <property type="term" value="C:cytosol"/>
    <property type="evidence" value="ECO:0007669"/>
    <property type="project" value="TreeGrafter"/>
</dbReference>
<dbReference type="HOGENOM" id="CLU_050164_3_2_10"/>
<evidence type="ECO:0000313" key="5">
    <source>
        <dbReference type="EMBL" id="ACU03478.1"/>
    </source>
</evidence>
<dbReference type="InterPro" id="IPR029069">
    <property type="entry name" value="HotDog_dom_sf"/>
</dbReference>
<dbReference type="EMBL" id="CP001681">
    <property type="protein sequence ID" value="ACU03478.1"/>
    <property type="molecule type" value="Genomic_DNA"/>
</dbReference>
<keyword evidence="6" id="KW-1185">Reference proteome</keyword>
<dbReference type="PANTHER" id="PTHR11049">
    <property type="entry name" value="ACYL COENZYME A THIOESTER HYDROLASE"/>
    <property type="match status" value="1"/>
</dbReference>
<organism evidence="5 6">
    <name type="scientific">Pedobacter heparinus (strain ATCC 13125 / DSM 2366 / CIP 104194 / JCM 7457 / NBRC 12017 / NCIMB 9290 / NRRL B-14731 / HIM 762-3)</name>
    <dbReference type="NCBI Taxonomy" id="485917"/>
    <lineage>
        <taxon>Bacteria</taxon>
        <taxon>Pseudomonadati</taxon>
        <taxon>Bacteroidota</taxon>
        <taxon>Sphingobacteriia</taxon>
        <taxon>Sphingobacteriales</taxon>
        <taxon>Sphingobacteriaceae</taxon>
        <taxon>Pedobacter</taxon>
    </lineage>
</organism>
<evidence type="ECO:0000256" key="1">
    <source>
        <dbReference type="ARBA" id="ARBA00010458"/>
    </source>
</evidence>
<dbReference type="KEGG" id="phe:Phep_1262"/>
<dbReference type="SUPFAM" id="SSF54637">
    <property type="entry name" value="Thioesterase/thiol ester dehydrase-isomerase"/>
    <property type="match status" value="1"/>
</dbReference>
<dbReference type="STRING" id="485917.Phep_1262"/>
<dbReference type="InterPro" id="IPR040170">
    <property type="entry name" value="Cytosol_ACT"/>
</dbReference>
<dbReference type="Proteomes" id="UP000000852">
    <property type="component" value="Chromosome"/>
</dbReference>
<keyword evidence="2 3" id="KW-0378">Hydrolase</keyword>
<dbReference type="eggNOG" id="COG1607">
    <property type="taxonomic scope" value="Bacteria"/>
</dbReference>
<name>C6XSD3_PEDHD</name>
<dbReference type="PROSITE" id="PS51770">
    <property type="entry name" value="HOTDOG_ACOT"/>
    <property type="match status" value="1"/>
</dbReference>
<sequence>MSIKIKSPKDSFTIMNELVLPNDTNTLNNLMGGRLLHWMDIAAAISAQKHCNRIVVTASVDNVSFQQPIKLGDVITIEAKVTRAFNTSVEVRLDVWAENIPSGSRAKSNEAYYTFVAVDQSGRTIPVPELKPETEAEKELFAGALRRRQLRLILGGKMKPNDAKELKALFFPEE</sequence>
<evidence type="ECO:0000313" key="6">
    <source>
        <dbReference type="Proteomes" id="UP000000852"/>
    </source>
</evidence>
<dbReference type="Pfam" id="PF03061">
    <property type="entry name" value="4HBT"/>
    <property type="match status" value="1"/>
</dbReference>
<reference evidence="5 6" key="1">
    <citation type="journal article" date="2009" name="Stand. Genomic Sci.">
        <title>Complete genome sequence of Pedobacter heparinus type strain (HIM 762-3).</title>
        <authorList>
            <person name="Han C."/>
            <person name="Spring S."/>
            <person name="Lapidus A."/>
            <person name="Del Rio T.G."/>
            <person name="Tice H."/>
            <person name="Copeland A."/>
            <person name="Cheng J.F."/>
            <person name="Lucas S."/>
            <person name="Chen F."/>
            <person name="Nolan M."/>
            <person name="Bruce D."/>
            <person name="Goodwin L."/>
            <person name="Pitluck S."/>
            <person name="Ivanova N."/>
            <person name="Mavromatis K."/>
            <person name="Mikhailova N."/>
            <person name="Pati A."/>
            <person name="Chen A."/>
            <person name="Palaniappan K."/>
            <person name="Land M."/>
            <person name="Hauser L."/>
            <person name="Chang Y.J."/>
            <person name="Jeffries C.C."/>
            <person name="Saunders E."/>
            <person name="Chertkov O."/>
            <person name="Brettin T."/>
            <person name="Goker M."/>
            <person name="Rohde M."/>
            <person name="Bristow J."/>
            <person name="Eisen J.A."/>
            <person name="Markowitz V."/>
            <person name="Hugenholtz P."/>
            <person name="Kyrpides N.C."/>
            <person name="Klenk H.P."/>
            <person name="Detter J.C."/>
        </authorList>
    </citation>
    <scope>NUCLEOTIDE SEQUENCE [LARGE SCALE GENOMIC DNA]</scope>
    <source>
        <strain evidence="6">ATCC 13125 / DSM 2366 / CIP 104194 / JCM 7457 / NBRC 12017 / NCIMB 9290 / NRRL B-14731 / HIM 762-3</strain>
    </source>
</reference>
<feature type="domain" description="HotDog ACOT-type" evidence="4">
    <location>
        <begin position="9"/>
        <end position="121"/>
    </location>
</feature>
<evidence type="ECO:0000256" key="3">
    <source>
        <dbReference type="PROSITE-ProRule" id="PRU01106"/>
    </source>
</evidence>
<dbReference type="OrthoDB" id="9791628at2"/>
<dbReference type="AlphaFoldDB" id="C6XSD3"/>
<dbReference type="InterPro" id="IPR033120">
    <property type="entry name" value="HOTDOG_ACOT"/>
</dbReference>
<dbReference type="PANTHER" id="PTHR11049:SF24">
    <property type="entry name" value="CYTOSOLIC ACYL COENZYME A THIOESTER HYDROLASE"/>
    <property type="match status" value="1"/>
</dbReference>
<dbReference type="Gene3D" id="3.10.129.10">
    <property type="entry name" value="Hotdog Thioesterase"/>
    <property type="match status" value="1"/>
</dbReference>
<comment type="similarity">
    <text evidence="1">Belongs to the acyl coenzyme A hydrolase family.</text>
</comment>
<dbReference type="InterPro" id="IPR006683">
    <property type="entry name" value="Thioestr_dom"/>
</dbReference>
<dbReference type="GO" id="GO:0009062">
    <property type="term" value="P:fatty acid catabolic process"/>
    <property type="evidence" value="ECO:0007669"/>
    <property type="project" value="TreeGrafter"/>
</dbReference>
<protein>
    <submittedName>
        <fullName evidence="5">Thioesterase superfamily protein</fullName>
    </submittedName>
</protein>
<gene>
    <name evidence="5" type="ordered locus">Phep_1262</name>
</gene>
<dbReference type="CDD" id="cd03442">
    <property type="entry name" value="BFIT_BACH"/>
    <property type="match status" value="1"/>
</dbReference>
<evidence type="ECO:0000256" key="2">
    <source>
        <dbReference type="ARBA" id="ARBA00022801"/>
    </source>
</evidence>
<proteinExistence type="inferred from homology"/>
<accession>C6XSD3</accession>